<dbReference type="InterPro" id="IPR018097">
    <property type="entry name" value="EGF_Ca-bd_CS"/>
</dbReference>
<feature type="disulfide bond" evidence="15">
    <location>
        <begin position="249"/>
        <end position="264"/>
    </location>
</feature>
<evidence type="ECO:0000256" key="3">
    <source>
        <dbReference type="ARBA" id="ARBA00022536"/>
    </source>
</evidence>
<dbReference type="CDD" id="cd00054">
    <property type="entry name" value="EGF_CA"/>
    <property type="match status" value="1"/>
</dbReference>
<keyword evidence="7" id="KW-0677">Repeat</keyword>
<keyword evidence="20" id="KW-1185">Reference proteome</keyword>
<dbReference type="Gene3D" id="2.120.10.30">
    <property type="entry name" value="TolB, C-terminal domain"/>
    <property type="match status" value="1"/>
</dbReference>
<comment type="subcellular location">
    <subcellularLocation>
        <location evidence="1">Cell membrane</location>
        <topology evidence="1">Single-pass type I membrane protein</topology>
    </subcellularLocation>
</comment>
<feature type="signal peptide" evidence="17">
    <location>
        <begin position="1"/>
        <end position="21"/>
    </location>
</feature>
<feature type="disulfide bond" evidence="15">
    <location>
        <begin position="197"/>
        <end position="215"/>
    </location>
</feature>
<evidence type="ECO:0000256" key="6">
    <source>
        <dbReference type="ARBA" id="ARBA00022729"/>
    </source>
</evidence>
<evidence type="ECO:0000259" key="18">
    <source>
        <dbReference type="PROSITE" id="PS50026"/>
    </source>
</evidence>
<feature type="disulfide bond" evidence="15">
    <location>
        <begin position="332"/>
        <end position="347"/>
    </location>
</feature>
<dbReference type="FunFam" id="4.10.400.10:FF:000045">
    <property type="entry name" value="Low-density lipoprotein receptor-related protein 2"/>
    <property type="match status" value="1"/>
</dbReference>
<feature type="non-terminal residue" evidence="19">
    <location>
        <position position="792"/>
    </location>
</feature>
<dbReference type="InterPro" id="IPR009030">
    <property type="entry name" value="Growth_fac_rcpt_cys_sf"/>
</dbReference>
<feature type="disulfide bond" evidence="15">
    <location>
        <begin position="313"/>
        <end position="325"/>
    </location>
</feature>
<dbReference type="Pfam" id="PF00058">
    <property type="entry name" value="Ldl_recept_b"/>
    <property type="match status" value="4"/>
</dbReference>
<feature type="disulfide bond" evidence="15">
    <location>
        <begin position="237"/>
        <end position="255"/>
    </location>
</feature>
<dbReference type="FunFam" id="4.10.400.10:FF:000004">
    <property type="entry name" value="Low-density lipoprotein receptor-related protein 1"/>
    <property type="match status" value="1"/>
</dbReference>
<dbReference type="GO" id="GO:0042562">
    <property type="term" value="F:hormone binding"/>
    <property type="evidence" value="ECO:0007669"/>
    <property type="project" value="TreeGrafter"/>
</dbReference>
<dbReference type="PROSITE" id="PS50068">
    <property type="entry name" value="LDLRA_2"/>
    <property type="match status" value="9"/>
</dbReference>
<keyword evidence="9" id="KW-1133">Transmembrane helix</keyword>
<dbReference type="SUPFAM" id="SSF57424">
    <property type="entry name" value="LDL receptor-like module"/>
    <property type="match status" value="9"/>
</dbReference>
<dbReference type="GO" id="GO:0043235">
    <property type="term" value="C:receptor complex"/>
    <property type="evidence" value="ECO:0007669"/>
    <property type="project" value="TreeGrafter"/>
</dbReference>
<evidence type="ECO:0000256" key="14">
    <source>
        <dbReference type="PROSITE-ProRule" id="PRU00076"/>
    </source>
</evidence>
<evidence type="ECO:0000256" key="7">
    <source>
        <dbReference type="ARBA" id="ARBA00022737"/>
    </source>
</evidence>
<dbReference type="InterPro" id="IPR011042">
    <property type="entry name" value="6-blade_b-propeller_TolB-like"/>
</dbReference>
<dbReference type="Pfam" id="PF07645">
    <property type="entry name" value="EGF_CA"/>
    <property type="match status" value="1"/>
</dbReference>
<evidence type="ECO:0000313" key="20">
    <source>
        <dbReference type="Proteomes" id="UP001187531"/>
    </source>
</evidence>
<feature type="disulfide bond" evidence="15">
    <location>
        <begin position="230"/>
        <end position="242"/>
    </location>
</feature>
<feature type="disulfide bond" evidence="15">
    <location>
        <begin position="190"/>
        <end position="202"/>
    </location>
</feature>
<dbReference type="InterPro" id="IPR000742">
    <property type="entry name" value="EGF"/>
</dbReference>
<keyword evidence="12" id="KW-0675">Receptor</keyword>
<dbReference type="SMART" id="SM00135">
    <property type="entry name" value="LY"/>
    <property type="match status" value="5"/>
</dbReference>
<feature type="domain" description="EGF-like" evidence="18">
    <location>
        <begin position="393"/>
        <end position="432"/>
    </location>
</feature>
<dbReference type="CDD" id="cd00112">
    <property type="entry name" value="LDLa"/>
    <property type="match status" value="9"/>
</dbReference>
<dbReference type="InterPro" id="IPR049883">
    <property type="entry name" value="NOTCH1_EGF-like"/>
</dbReference>
<dbReference type="PROSITE" id="PS51120">
    <property type="entry name" value="LDLRB"/>
    <property type="match status" value="4"/>
</dbReference>
<dbReference type="PROSITE" id="PS01186">
    <property type="entry name" value="EGF_2"/>
    <property type="match status" value="1"/>
</dbReference>
<dbReference type="PROSITE" id="PS50026">
    <property type="entry name" value="EGF_3"/>
    <property type="match status" value="1"/>
</dbReference>
<dbReference type="PROSITE" id="PS00010">
    <property type="entry name" value="ASX_HYDROXYL"/>
    <property type="match status" value="1"/>
</dbReference>
<dbReference type="GO" id="GO:0030001">
    <property type="term" value="P:metal ion transport"/>
    <property type="evidence" value="ECO:0007669"/>
    <property type="project" value="UniProtKB-ARBA"/>
</dbReference>
<evidence type="ECO:0000256" key="16">
    <source>
        <dbReference type="PROSITE-ProRule" id="PRU00461"/>
    </source>
</evidence>
<dbReference type="GO" id="GO:0016324">
    <property type="term" value="C:apical plasma membrane"/>
    <property type="evidence" value="ECO:0007669"/>
    <property type="project" value="TreeGrafter"/>
</dbReference>
<keyword evidence="10" id="KW-0472">Membrane</keyword>
<keyword evidence="4" id="KW-0254">Endocytosis</keyword>
<keyword evidence="8" id="KW-0106">Calcium</keyword>
<dbReference type="InterPro" id="IPR051221">
    <property type="entry name" value="LDLR-related"/>
</dbReference>
<dbReference type="PANTHER" id="PTHR22722">
    <property type="entry name" value="LOW-DENSITY LIPOPROTEIN RECEPTOR-RELATED PROTEIN 2-RELATED"/>
    <property type="match status" value="1"/>
</dbReference>
<dbReference type="GO" id="GO:0005509">
    <property type="term" value="F:calcium ion binding"/>
    <property type="evidence" value="ECO:0007669"/>
    <property type="project" value="InterPro"/>
</dbReference>
<sequence>MKLHYIQLLAFILAFVGDAVGSAQCSTHEFDCGDGHCIAQSWLCDGEADCGDNGDESPENCPAKTDDFCGDSHLKCKDGKCIPTRWQCDGENDCEEGEDEDSNLCKAPASCSADEFRCSDPMKCIPVGWRCDGAKDCVDGSDEENCTRSCNEDEYACPSEPGNCIPSAWLCDHSIDCLDGSDEAICNGTCTTDEFTCKNGRCIQKHWVCDREDDCGDGSDEGDHCPQKTCTSEQFDCGGGNCVPLRWYCDGDKDCPDFADELDCPENSNGTRCSEGEFQCADSVNCIHMNWKCDGEPDCPDASDEKNCPINDCRLDQFKCGNGNCIPGHLKCSGEQECIDGTDEENCPTTSAFSCHPDSEFMCNNGTCIESDKVCDKVNDCGDWSDEPAGRCNINECLVNNGGCQHNCIDTPVGFKCACQKGYQIHRNSSCEDVNECLEVGVCSQICINEKGSFKCDCVDGYRKDPNDKRKCKAIEGHASLLVAHKVDIRRISLDRQDMTQLVNDTKSVCAIDYDFKTGMLYWSDSHTDRIYRSPLDEGYRAEVIIDGDVSTDGLAVDWIYNHLYWSDNTKKTIEMSTLDGKTRRVVISDKLREPRSLAVNPLDGWLYWSDWGRNPAGKIERAGMDGSNRQTIIDKDVAWPNGITLDYVQKKVYWIDAKLHLIGSCNYDGSDKRIVIRNRKDIVGHPFSITTFEDTLYWSDWTLHTIMKANKFTGKDAKPVVESHFTLQNPMAIHVYHQYRQPIGPNLCQPLNGKCSHFCVPQPMKNNLPSTVCVCPTGSVVQNDNLTCIDE</sequence>
<feature type="disulfide bond" evidence="15">
    <location>
        <begin position="25"/>
        <end position="37"/>
    </location>
</feature>
<organism evidence="19 20">
    <name type="scientific">Artemia franciscana</name>
    <name type="common">Brine shrimp</name>
    <name type="synonym">Artemia sanfranciscana</name>
    <dbReference type="NCBI Taxonomy" id="6661"/>
    <lineage>
        <taxon>Eukaryota</taxon>
        <taxon>Metazoa</taxon>
        <taxon>Ecdysozoa</taxon>
        <taxon>Arthropoda</taxon>
        <taxon>Crustacea</taxon>
        <taxon>Branchiopoda</taxon>
        <taxon>Anostraca</taxon>
        <taxon>Artemiidae</taxon>
        <taxon>Artemia</taxon>
    </lineage>
</organism>
<feature type="disulfide bond" evidence="15">
    <location>
        <begin position="320"/>
        <end position="338"/>
    </location>
</feature>
<evidence type="ECO:0000256" key="2">
    <source>
        <dbReference type="ARBA" id="ARBA00022475"/>
    </source>
</evidence>
<proteinExistence type="predicted"/>
<dbReference type="Proteomes" id="UP001187531">
    <property type="component" value="Unassembled WGS sequence"/>
</dbReference>
<dbReference type="EMBL" id="JAVRJZ010000001">
    <property type="protein sequence ID" value="KAK2727503.1"/>
    <property type="molecule type" value="Genomic_DNA"/>
</dbReference>
<dbReference type="InterPro" id="IPR000033">
    <property type="entry name" value="LDLR_classB_rpt"/>
</dbReference>
<evidence type="ECO:0000313" key="19">
    <source>
        <dbReference type="EMBL" id="KAK2727503.1"/>
    </source>
</evidence>
<dbReference type="SUPFAM" id="SSF57184">
    <property type="entry name" value="Growth factor receptor domain"/>
    <property type="match status" value="1"/>
</dbReference>
<evidence type="ECO:0000256" key="10">
    <source>
        <dbReference type="ARBA" id="ARBA00023136"/>
    </source>
</evidence>
<comment type="caution">
    <text evidence="14">Lacks conserved residue(s) required for the propagation of feature annotation.</text>
</comment>
<feature type="disulfide bond" evidence="15">
    <location>
        <begin position="131"/>
        <end position="146"/>
    </location>
</feature>
<dbReference type="InterPro" id="IPR000152">
    <property type="entry name" value="EGF-type_Asp/Asn_hydroxyl_site"/>
</dbReference>
<dbReference type="PRINTS" id="PR00261">
    <property type="entry name" value="LDLRECEPTOR"/>
</dbReference>
<name>A0AA88IG45_ARTSF</name>
<dbReference type="AlphaFoldDB" id="A0AA88IG45"/>
<evidence type="ECO:0000256" key="12">
    <source>
        <dbReference type="ARBA" id="ARBA00023170"/>
    </source>
</evidence>
<keyword evidence="2" id="KW-1003">Cell membrane</keyword>
<evidence type="ECO:0000256" key="5">
    <source>
        <dbReference type="ARBA" id="ARBA00022692"/>
    </source>
</evidence>
<feature type="chain" id="PRO_5041662240" description="EGF-like domain-containing protein" evidence="17">
    <location>
        <begin position="22"/>
        <end position="792"/>
    </location>
</feature>
<feature type="repeat" description="LDL-receptor class B" evidence="16">
    <location>
        <begin position="519"/>
        <end position="561"/>
    </location>
</feature>
<dbReference type="Pfam" id="PF14670">
    <property type="entry name" value="FXa_inhibition"/>
    <property type="match status" value="1"/>
</dbReference>
<feature type="disulfide bond" evidence="15">
    <location>
        <begin position="171"/>
        <end position="186"/>
    </location>
</feature>
<evidence type="ECO:0000256" key="1">
    <source>
        <dbReference type="ARBA" id="ARBA00004251"/>
    </source>
</evidence>
<keyword evidence="13" id="KW-0325">Glycoprotein</keyword>
<dbReference type="InterPro" id="IPR002172">
    <property type="entry name" value="LDrepeatLR_classA_rpt"/>
</dbReference>
<dbReference type="PANTHER" id="PTHR22722:SF14">
    <property type="entry name" value="MEGALIN, ISOFORM A"/>
    <property type="match status" value="1"/>
</dbReference>
<evidence type="ECO:0000256" key="13">
    <source>
        <dbReference type="ARBA" id="ARBA00023180"/>
    </source>
</evidence>
<feature type="repeat" description="LDL-receptor class B" evidence="16">
    <location>
        <begin position="651"/>
        <end position="696"/>
    </location>
</feature>
<evidence type="ECO:0000256" key="15">
    <source>
        <dbReference type="PROSITE-ProRule" id="PRU00124"/>
    </source>
</evidence>
<keyword evidence="6 17" id="KW-0732">Signal</keyword>
<feature type="repeat" description="LDL-receptor class B" evidence="16">
    <location>
        <begin position="562"/>
        <end position="604"/>
    </location>
</feature>
<feature type="disulfide bond" evidence="15">
    <location>
        <begin position="293"/>
        <end position="308"/>
    </location>
</feature>
<gene>
    <name evidence="19" type="ORF">QYM36_008107</name>
</gene>
<protein>
    <recommendedName>
        <fullName evidence="18">EGF-like domain-containing protein</fullName>
    </recommendedName>
</protein>
<feature type="disulfide bond" evidence="15">
    <location>
        <begin position="363"/>
        <end position="381"/>
    </location>
</feature>
<reference evidence="19" key="1">
    <citation type="submission" date="2023-07" db="EMBL/GenBank/DDBJ databases">
        <title>Chromosome-level genome assembly of Artemia franciscana.</title>
        <authorList>
            <person name="Jo E."/>
        </authorList>
    </citation>
    <scope>NUCLEOTIDE SEQUENCE</scope>
    <source>
        <tissue evidence="19">Whole body</tissue>
    </source>
</reference>
<dbReference type="GO" id="GO:0006898">
    <property type="term" value="P:receptor-mediated endocytosis"/>
    <property type="evidence" value="ECO:0007669"/>
    <property type="project" value="TreeGrafter"/>
</dbReference>
<feature type="disulfide bond" evidence="15">
    <location>
        <begin position="76"/>
        <end position="94"/>
    </location>
</feature>
<dbReference type="FunFam" id="2.10.25.10:FF:000009">
    <property type="entry name" value="Low-density lipoprotein receptor isoform 1"/>
    <property type="match status" value="1"/>
</dbReference>
<feature type="disulfide bond" evidence="15">
    <location>
        <begin position="69"/>
        <end position="81"/>
    </location>
</feature>
<dbReference type="Gene3D" id="2.10.25.10">
    <property type="entry name" value="Laminin"/>
    <property type="match status" value="2"/>
</dbReference>
<dbReference type="Pfam" id="PF00057">
    <property type="entry name" value="Ldl_recept_a"/>
    <property type="match status" value="9"/>
</dbReference>
<dbReference type="SMART" id="SM00181">
    <property type="entry name" value="EGF"/>
    <property type="match status" value="3"/>
</dbReference>
<keyword evidence="3 14" id="KW-0245">EGF-like domain</keyword>
<evidence type="ECO:0000256" key="11">
    <source>
        <dbReference type="ARBA" id="ARBA00023157"/>
    </source>
</evidence>
<accession>A0AA88IG45</accession>
<evidence type="ECO:0000256" key="4">
    <source>
        <dbReference type="ARBA" id="ARBA00022583"/>
    </source>
</evidence>
<evidence type="ECO:0000256" key="9">
    <source>
        <dbReference type="ARBA" id="ARBA00022989"/>
    </source>
</evidence>
<evidence type="ECO:0000256" key="8">
    <source>
        <dbReference type="ARBA" id="ARBA00022837"/>
    </source>
</evidence>
<evidence type="ECO:0000256" key="17">
    <source>
        <dbReference type="SAM" id="SignalP"/>
    </source>
</evidence>
<comment type="caution">
    <text evidence="19">The sequence shown here is derived from an EMBL/GenBank/DDBJ whole genome shotgun (WGS) entry which is preliminary data.</text>
</comment>
<dbReference type="InterPro" id="IPR036055">
    <property type="entry name" value="LDL_receptor-like_sf"/>
</dbReference>
<dbReference type="PROSITE" id="PS01209">
    <property type="entry name" value="LDLRA_1"/>
    <property type="match status" value="2"/>
</dbReference>
<dbReference type="PROSITE" id="PS01187">
    <property type="entry name" value="EGF_CA"/>
    <property type="match status" value="1"/>
</dbReference>
<keyword evidence="11 15" id="KW-1015">Disulfide bond</keyword>
<feature type="disulfide bond" evidence="15">
    <location>
        <begin position="32"/>
        <end position="50"/>
    </location>
</feature>
<dbReference type="InterPro" id="IPR001881">
    <property type="entry name" value="EGF-like_Ca-bd_dom"/>
</dbReference>
<keyword evidence="5" id="KW-0812">Transmembrane</keyword>
<dbReference type="FunFam" id="2.120.10.30:FF:000008">
    <property type="entry name" value="Low-density lipoprotein receptor-related protein 4"/>
    <property type="match status" value="1"/>
</dbReference>
<dbReference type="InterPro" id="IPR023415">
    <property type="entry name" value="LDLR_class-A_CS"/>
</dbReference>
<dbReference type="SMART" id="SM00179">
    <property type="entry name" value="EGF_CA"/>
    <property type="match status" value="2"/>
</dbReference>
<dbReference type="SUPFAM" id="SSF63825">
    <property type="entry name" value="YWTD domain"/>
    <property type="match status" value="1"/>
</dbReference>
<dbReference type="SMART" id="SM00192">
    <property type="entry name" value="LDLa"/>
    <property type="match status" value="9"/>
</dbReference>
<feature type="repeat" description="LDL-receptor class B" evidence="16">
    <location>
        <begin position="605"/>
        <end position="650"/>
    </location>
</feature>
<dbReference type="Gene3D" id="4.10.400.10">
    <property type="entry name" value="Low-density Lipoprotein Receptor"/>
    <property type="match status" value="9"/>
</dbReference>